<dbReference type="InterPro" id="IPR011037">
    <property type="entry name" value="Pyrv_Knase-like_insert_dom_sf"/>
</dbReference>
<name>A0A5C6AFR6_9BACT</name>
<protein>
    <submittedName>
        <fullName evidence="2">6-N-hydroxylaminopurine resistance protein</fullName>
    </submittedName>
</protein>
<dbReference type="PROSITE" id="PS51340">
    <property type="entry name" value="MOSC"/>
    <property type="match status" value="1"/>
</dbReference>
<dbReference type="GO" id="GO:0030170">
    <property type="term" value="F:pyridoxal phosphate binding"/>
    <property type="evidence" value="ECO:0007669"/>
    <property type="project" value="InterPro"/>
</dbReference>
<dbReference type="Gene3D" id="2.40.33.20">
    <property type="entry name" value="PK beta-barrel domain-like"/>
    <property type="match status" value="1"/>
</dbReference>
<organism evidence="2 3">
    <name type="scientific">Stieleria varia</name>
    <dbReference type="NCBI Taxonomy" id="2528005"/>
    <lineage>
        <taxon>Bacteria</taxon>
        <taxon>Pseudomonadati</taxon>
        <taxon>Planctomycetota</taxon>
        <taxon>Planctomycetia</taxon>
        <taxon>Pirellulales</taxon>
        <taxon>Pirellulaceae</taxon>
        <taxon>Stieleria</taxon>
    </lineage>
</organism>
<dbReference type="SUPFAM" id="SSF50800">
    <property type="entry name" value="PK beta-barrel domain-like"/>
    <property type="match status" value="1"/>
</dbReference>
<evidence type="ECO:0000259" key="1">
    <source>
        <dbReference type="PROSITE" id="PS51340"/>
    </source>
</evidence>
<dbReference type="InterPro" id="IPR005302">
    <property type="entry name" value="MoCF_Sase_C"/>
</dbReference>
<dbReference type="AlphaFoldDB" id="A0A5C6AFR6"/>
<dbReference type="Pfam" id="PF03475">
    <property type="entry name" value="YiiM_3-alpha"/>
    <property type="match status" value="1"/>
</dbReference>
<evidence type="ECO:0000313" key="2">
    <source>
        <dbReference type="EMBL" id="TWT98267.1"/>
    </source>
</evidence>
<dbReference type="EMBL" id="SJPN01000006">
    <property type="protein sequence ID" value="TWT98267.1"/>
    <property type="molecule type" value="Genomic_DNA"/>
</dbReference>
<dbReference type="RefSeq" id="WP_146522226.1">
    <property type="nucleotide sequence ID" value="NZ_CP151726.1"/>
</dbReference>
<keyword evidence="3" id="KW-1185">Reference proteome</keyword>
<dbReference type="PANTHER" id="PTHR30212:SF2">
    <property type="entry name" value="PROTEIN YIIM"/>
    <property type="match status" value="1"/>
</dbReference>
<dbReference type="GO" id="GO:0003824">
    <property type="term" value="F:catalytic activity"/>
    <property type="evidence" value="ECO:0007669"/>
    <property type="project" value="InterPro"/>
</dbReference>
<evidence type="ECO:0000313" key="3">
    <source>
        <dbReference type="Proteomes" id="UP000320176"/>
    </source>
</evidence>
<proteinExistence type="predicted"/>
<sequence>MITIQSIQIGTVRSEGDPETRDVTQCHWTSAFDKQPLAGKVTVSPTGIIGDEVADTRVHGGPEKAILCYAASHYESWSAELPGHPWAAGGFGENLTLASVDEHSVYLGDVYTAGDCVLQVSQPRQPCWKISRRWQIKTLTKLVAQTGRTGWYVRVLSPGTLQAGDTLSLTDRPHPDWTVARANDVLFGRESERLSVIELMNITELSDEWKSSLA</sequence>
<dbReference type="InterPro" id="IPR052353">
    <property type="entry name" value="Benzoxazolinone_Detox_Enz"/>
</dbReference>
<dbReference type="InterPro" id="IPR005163">
    <property type="entry name" value="Tri_helical_YiiM-like"/>
</dbReference>
<accession>A0A5C6AFR6</accession>
<dbReference type="Pfam" id="PF03473">
    <property type="entry name" value="MOSC"/>
    <property type="match status" value="1"/>
</dbReference>
<dbReference type="Proteomes" id="UP000320176">
    <property type="component" value="Unassembled WGS sequence"/>
</dbReference>
<dbReference type="OrthoDB" id="9786134at2"/>
<reference evidence="2 3" key="1">
    <citation type="submission" date="2019-02" db="EMBL/GenBank/DDBJ databases">
        <title>Deep-cultivation of Planctomycetes and their phenomic and genomic characterization uncovers novel biology.</title>
        <authorList>
            <person name="Wiegand S."/>
            <person name="Jogler M."/>
            <person name="Boedeker C."/>
            <person name="Pinto D."/>
            <person name="Vollmers J."/>
            <person name="Rivas-Marin E."/>
            <person name="Kohn T."/>
            <person name="Peeters S.H."/>
            <person name="Heuer A."/>
            <person name="Rast P."/>
            <person name="Oberbeckmann S."/>
            <person name="Bunk B."/>
            <person name="Jeske O."/>
            <person name="Meyerdierks A."/>
            <person name="Storesund J.E."/>
            <person name="Kallscheuer N."/>
            <person name="Luecker S."/>
            <person name="Lage O.M."/>
            <person name="Pohl T."/>
            <person name="Merkel B.J."/>
            <person name="Hornburger P."/>
            <person name="Mueller R.-W."/>
            <person name="Bruemmer F."/>
            <person name="Labrenz M."/>
            <person name="Spormann A.M."/>
            <person name="Op Den Camp H."/>
            <person name="Overmann J."/>
            <person name="Amann R."/>
            <person name="Jetten M.S.M."/>
            <person name="Mascher T."/>
            <person name="Medema M.H."/>
            <person name="Devos D.P."/>
            <person name="Kaster A.-K."/>
            <person name="Ovreas L."/>
            <person name="Rohde M."/>
            <person name="Galperin M.Y."/>
            <person name="Jogler C."/>
        </authorList>
    </citation>
    <scope>NUCLEOTIDE SEQUENCE [LARGE SCALE GENOMIC DNA]</scope>
    <source>
        <strain evidence="2 3">Pla52n</strain>
    </source>
</reference>
<comment type="caution">
    <text evidence="2">The sequence shown here is derived from an EMBL/GenBank/DDBJ whole genome shotgun (WGS) entry which is preliminary data.</text>
</comment>
<dbReference type="PANTHER" id="PTHR30212">
    <property type="entry name" value="PROTEIN YIIM"/>
    <property type="match status" value="1"/>
</dbReference>
<feature type="domain" description="MOSC" evidence="1">
    <location>
        <begin position="35"/>
        <end position="170"/>
    </location>
</feature>
<dbReference type="GO" id="GO:0030151">
    <property type="term" value="F:molybdenum ion binding"/>
    <property type="evidence" value="ECO:0007669"/>
    <property type="project" value="InterPro"/>
</dbReference>
<gene>
    <name evidence="2" type="ORF">Pla52n_47770</name>
</gene>